<comment type="caution">
    <text evidence="2">The sequence shown here is derived from an EMBL/GenBank/DDBJ whole genome shotgun (WGS) entry which is preliminary data.</text>
</comment>
<feature type="region of interest" description="Disordered" evidence="1">
    <location>
        <begin position="1"/>
        <end position="36"/>
    </location>
</feature>
<proteinExistence type="predicted"/>
<protein>
    <submittedName>
        <fullName evidence="2">Uncharacterized protein</fullName>
    </submittedName>
</protein>
<reference evidence="2" key="2">
    <citation type="submission" date="2020-11" db="EMBL/GenBank/DDBJ databases">
        <authorList>
            <person name="McCartney M.A."/>
            <person name="Auch B."/>
            <person name="Kono T."/>
            <person name="Mallez S."/>
            <person name="Becker A."/>
            <person name="Gohl D.M."/>
            <person name="Silverstein K.A.T."/>
            <person name="Koren S."/>
            <person name="Bechman K.B."/>
            <person name="Herman A."/>
            <person name="Abrahante J.E."/>
            <person name="Garbe J."/>
        </authorList>
    </citation>
    <scope>NUCLEOTIDE SEQUENCE</scope>
    <source>
        <strain evidence="2">Duluth1</strain>
        <tissue evidence="2">Whole animal</tissue>
    </source>
</reference>
<dbReference type="EMBL" id="JAIWYP010000002">
    <property type="protein sequence ID" value="KAH3874905.1"/>
    <property type="molecule type" value="Genomic_DNA"/>
</dbReference>
<accession>A0A9D4RQF6</accession>
<gene>
    <name evidence="2" type="ORF">DPMN_038162</name>
</gene>
<reference evidence="2" key="1">
    <citation type="journal article" date="2019" name="bioRxiv">
        <title>The Genome of the Zebra Mussel, Dreissena polymorpha: A Resource for Invasive Species Research.</title>
        <authorList>
            <person name="McCartney M.A."/>
            <person name="Auch B."/>
            <person name="Kono T."/>
            <person name="Mallez S."/>
            <person name="Zhang Y."/>
            <person name="Obille A."/>
            <person name="Becker A."/>
            <person name="Abrahante J.E."/>
            <person name="Garbe J."/>
            <person name="Badalamenti J.P."/>
            <person name="Herman A."/>
            <person name="Mangelson H."/>
            <person name="Liachko I."/>
            <person name="Sullivan S."/>
            <person name="Sone E.D."/>
            <person name="Koren S."/>
            <person name="Silverstein K.A.T."/>
            <person name="Beckman K.B."/>
            <person name="Gohl D.M."/>
        </authorList>
    </citation>
    <scope>NUCLEOTIDE SEQUENCE</scope>
    <source>
        <strain evidence="2">Duluth1</strain>
        <tissue evidence="2">Whole animal</tissue>
    </source>
</reference>
<evidence type="ECO:0000313" key="3">
    <source>
        <dbReference type="Proteomes" id="UP000828390"/>
    </source>
</evidence>
<sequence length="107" mass="11902">MTEEMQFPGTLSETSEHNSAMQDFTDLTYTTSPQHKDPTEACIKWDSSDLEKMQTQITTCSSYTAEPTLRNMVNEIVAGSVVNVHAIDAVVKTIIRDIIGKSVLSYK</sequence>
<evidence type="ECO:0000313" key="2">
    <source>
        <dbReference type="EMBL" id="KAH3874905.1"/>
    </source>
</evidence>
<feature type="compositionally biased region" description="Polar residues" evidence="1">
    <location>
        <begin position="9"/>
        <end position="33"/>
    </location>
</feature>
<name>A0A9D4RQF6_DREPO</name>
<organism evidence="2 3">
    <name type="scientific">Dreissena polymorpha</name>
    <name type="common">Zebra mussel</name>
    <name type="synonym">Mytilus polymorpha</name>
    <dbReference type="NCBI Taxonomy" id="45954"/>
    <lineage>
        <taxon>Eukaryota</taxon>
        <taxon>Metazoa</taxon>
        <taxon>Spiralia</taxon>
        <taxon>Lophotrochozoa</taxon>
        <taxon>Mollusca</taxon>
        <taxon>Bivalvia</taxon>
        <taxon>Autobranchia</taxon>
        <taxon>Heteroconchia</taxon>
        <taxon>Euheterodonta</taxon>
        <taxon>Imparidentia</taxon>
        <taxon>Neoheterodontei</taxon>
        <taxon>Myida</taxon>
        <taxon>Dreissenoidea</taxon>
        <taxon>Dreissenidae</taxon>
        <taxon>Dreissena</taxon>
    </lineage>
</organism>
<dbReference type="AlphaFoldDB" id="A0A9D4RQF6"/>
<dbReference type="Proteomes" id="UP000828390">
    <property type="component" value="Unassembled WGS sequence"/>
</dbReference>
<evidence type="ECO:0000256" key="1">
    <source>
        <dbReference type="SAM" id="MobiDB-lite"/>
    </source>
</evidence>
<keyword evidence="3" id="KW-1185">Reference proteome</keyword>